<reference evidence="1 2" key="1">
    <citation type="submission" date="2020-08" db="EMBL/GenBank/DDBJ databases">
        <title>Genomic Encyclopedia of Type Strains, Phase IV (KMG-IV): sequencing the most valuable type-strain genomes for metagenomic binning, comparative biology and taxonomic classification.</title>
        <authorList>
            <person name="Goeker M."/>
        </authorList>
    </citation>
    <scope>NUCLEOTIDE SEQUENCE [LARGE SCALE GENOMIC DNA]</scope>
    <source>
        <strain evidence="1 2">DSM 21458</strain>
    </source>
</reference>
<dbReference type="Proteomes" id="UP000569951">
    <property type="component" value="Unassembled WGS sequence"/>
</dbReference>
<evidence type="ECO:0000313" key="1">
    <source>
        <dbReference type="EMBL" id="MBB6097419.1"/>
    </source>
</evidence>
<protein>
    <submittedName>
        <fullName evidence="1">Uncharacterized protein</fullName>
    </submittedName>
</protein>
<dbReference type="RefSeq" id="WP_183984855.1">
    <property type="nucleotide sequence ID" value="NZ_JACHHG010000003.1"/>
</dbReference>
<comment type="caution">
    <text evidence="1">The sequence shown here is derived from an EMBL/GenBank/DDBJ whole genome shotgun (WGS) entry which is preliminary data.</text>
</comment>
<gene>
    <name evidence="1" type="ORF">HNR42_000836</name>
</gene>
<dbReference type="AlphaFoldDB" id="A0A841HYX3"/>
<sequence length="69" mass="7347">MSRTLNAVLRFLLNLLLLAALFTGGLWVAEALRSSGVVGKPPDSGSSVRFTSEPDNVQVCVGLGRDCRN</sequence>
<evidence type="ECO:0000313" key="2">
    <source>
        <dbReference type="Proteomes" id="UP000569951"/>
    </source>
</evidence>
<organism evidence="1 2">
    <name type="scientific">Deinobacterium chartae</name>
    <dbReference type="NCBI Taxonomy" id="521158"/>
    <lineage>
        <taxon>Bacteria</taxon>
        <taxon>Thermotogati</taxon>
        <taxon>Deinococcota</taxon>
        <taxon>Deinococci</taxon>
        <taxon>Deinococcales</taxon>
        <taxon>Deinococcaceae</taxon>
        <taxon>Deinobacterium</taxon>
    </lineage>
</organism>
<proteinExistence type="predicted"/>
<keyword evidence="2" id="KW-1185">Reference proteome</keyword>
<name>A0A841HYX3_9DEIO</name>
<dbReference type="EMBL" id="JACHHG010000003">
    <property type="protein sequence ID" value="MBB6097419.1"/>
    <property type="molecule type" value="Genomic_DNA"/>
</dbReference>
<accession>A0A841HYX3</accession>